<feature type="compositionally biased region" description="Low complexity" evidence="7">
    <location>
        <begin position="573"/>
        <end position="583"/>
    </location>
</feature>
<sequence>MATCSSPLSSLSPSPSDEIIPDSDSAAPLPSLAPPSPSPATRATKRPRLTRSPSPSPPLQPQAQAQAVPHQSASQDLAFLHQLDPHTLDDWHWHWHPSSDPLPPSTLSQQHQHPRPRPPLHLPTHPSPTTTRSTHDAPRPRPPKSHHHYHQEADDSGVFLNAEELHLSQDMDLAGGDEILLALDAEEHEGEGFDRDGGEEDEMWAGFDEPEVEVEVEVEMDEAEEAGLDPPPPPPPKDPENEDPYADDGFDFALGAAGTQGAEGWDPNMLGGFQLASRKPVKMSEESLRRAKRLLEAEAEEGEGEATAPVPGPAPPPNPIPIASTSNSTFASAFSTASGRPVLAPSSASLAQAAELLGHSTTSTNIPTTTSNTTLTTAPLPLAPIRAPPPPPSTSASTSFAPPALAFGGFTTASGAPVALPSEAALAKARGQVFSSPPPSAPFSGGGGGGGGSQIQSFGGFMTAAGGAVEMPSEEAMERARRSAAGGDVFLDGGGGSSPRRGGGGFRLPGPGGAQRFGLGLEGIVVGAGGKTLESPTTRRSGSSEGRRTPLLPVNDLNVNLATAGGGGGGGPSSPQVQQQHPSSPAPVGGSRPPSRTRHPAPPPTSTTAEPLASTSTSAAAPPPPPQAPTTTRPPPPPRSNPLGTPLPNRLKPTPNPSSAFRSPLLASTSTSRTPGPSSFRPPLLHNNPTHSTPQKPPTATPAPRRLNLGMTPRPRPAPGTPGSRQKKFETPFKGGKRPVGLTPVGVLKSGAAGGGLGGCERGMEREKTMEKGKGRERERKMEQEEEELVRLFDLSPPPNRLSLSEFGMRPQTHYYESLEQLGIPSEILSMILPLSFTYTFPSPSPRSHPEAHSALLSSGANPAFATPNWVKNHYGLIVWKLACYVRSRPDLIGWWTWERVVEGLKYRYEREINRAQRSPIKRIQEQDSPSSLPMVLCVSQLRWDDPPESDPLNPGAEDQPLVIVGLELTDGWYRVRTNVDGTLRRAVERGKIVVGSKVVVVGAKIDSSREGTDVLEALGKSSLLISGNSTTLAPWSTRLGFLPPSSGPFVASLSSLTSDGGVAALLDIVVEKVFPCGFVDLGKGGGHGTWNEEEERGRKEEWVKGRAKAQARLADELEKTSNEWEETIELLQDCVHRVGPAPTASPSPSLEEEEPDEILDRLEGTSTIKEKEAILRKLSPRQANGALALAGEMAVQARYAAQEELEKELAVHGLPPRDVRGFRVLRIKDARIGSKPFTSKRTAQLTVWDADSLGADFFQQGARYFVTNVIPKGTWKRQSEEITLATRRDSRWRASVGAGAQD</sequence>
<feature type="compositionally biased region" description="Gly residues" evidence="7">
    <location>
        <begin position="492"/>
        <end position="514"/>
    </location>
</feature>
<evidence type="ECO:0000256" key="5">
    <source>
        <dbReference type="ARBA" id="ARBA00023204"/>
    </source>
</evidence>
<keyword evidence="6" id="KW-0175">Coiled coil</keyword>
<evidence type="ECO:0000313" key="11">
    <source>
        <dbReference type="Proteomes" id="UP000193467"/>
    </source>
</evidence>
<keyword evidence="11" id="KW-1185">Reference proteome</keyword>
<feature type="region of interest" description="Disordered" evidence="7">
    <location>
        <begin position="218"/>
        <end position="265"/>
    </location>
</feature>
<reference evidence="10 11" key="1">
    <citation type="submission" date="2016-07" db="EMBL/GenBank/DDBJ databases">
        <title>Pervasive Adenine N6-methylation of Active Genes in Fungi.</title>
        <authorList>
            <consortium name="DOE Joint Genome Institute"/>
            <person name="Mondo S.J."/>
            <person name="Dannebaum R.O."/>
            <person name="Kuo R.C."/>
            <person name="Labutti K."/>
            <person name="Haridas S."/>
            <person name="Kuo A."/>
            <person name="Salamov A."/>
            <person name="Ahrendt S.R."/>
            <person name="Lipzen A."/>
            <person name="Sullivan W."/>
            <person name="Andreopoulos W.B."/>
            <person name="Clum A."/>
            <person name="Lindquist E."/>
            <person name="Daum C."/>
            <person name="Ramamoorthy G.K."/>
            <person name="Gryganskyi A."/>
            <person name="Culley D."/>
            <person name="Magnuson J.K."/>
            <person name="James T.Y."/>
            <person name="O'Malley M.A."/>
            <person name="Stajich J.E."/>
            <person name="Spatafora J.W."/>
            <person name="Visel A."/>
            <person name="Grigoriev I.V."/>
        </authorList>
    </citation>
    <scope>NUCLEOTIDE SEQUENCE [LARGE SCALE GENOMIC DNA]</scope>
    <source>
        <strain evidence="10 11">62-1032</strain>
    </source>
</reference>
<feature type="compositionally biased region" description="Basic and acidic residues" evidence="7">
    <location>
        <begin position="83"/>
        <end position="93"/>
    </location>
</feature>
<dbReference type="SUPFAM" id="SSF81872">
    <property type="entry name" value="BRCA2 helical domain"/>
    <property type="match status" value="1"/>
</dbReference>
<keyword evidence="2" id="KW-0227">DNA damage</keyword>
<dbReference type="STRING" id="106004.A0A1Y2F5U5"/>
<feature type="region of interest" description="Disordered" evidence="7">
    <location>
        <begin position="470"/>
        <end position="514"/>
    </location>
</feature>
<gene>
    <name evidence="10" type="ORF">BCR35DRAFT_332060</name>
</gene>
<evidence type="ECO:0000259" key="8">
    <source>
        <dbReference type="Pfam" id="PF09103"/>
    </source>
</evidence>
<dbReference type="InterPro" id="IPR002093">
    <property type="entry name" value="BRCA2_repeat"/>
</dbReference>
<feature type="compositionally biased region" description="Gly residues" evidence="7">
    <location>
        <begin position="444"/>
        <end position="453"/>
    </location>
</feature>
<feature type="compositionally biased region" description="Pro residues" evidence="7">
    <location>
        <begin position="621"/>
        <end position="640"/>
    </location>
</feature>
<protein>
    <recommendedName>
        <fullName evidence="12">BRCA2 OB1 domain-containing protein</fullName>
    </recommendedName>
</protein>
<comment type="caution">
    <text evidence="10">The sequence shown here is derived from an EMBL/GenBank/DDBJ whole genome shotgun (WGS) entry which is preliminary data.</text>
</comment>
<keyword evidence="1" id="KW-0677">Repeat</keyword>
<dbReference type="Pfam" id="PF09169">
    <property type="entry name" value="BRCA-2_helical"/>
    <property type="match status" value="1"/>
</dbReference>
<dbReference type="GO" id="GO:0000724">
    <property type="term" value="P:double-strand break repair via homologous recombination"/>
    <property type="evidence" value="ECO:0007669"/>
    <property type="project" value="InterPro"/>
</dbReference>
<feature type="compositionally biased region" description="Acidic residues" evidence="7">
    <location>
        <begin position="218"/>
        <end position="227"/>
    </location>
</feature>
<dbReference type="SUPFAM" id="SSF50249">
    <property type="entry name" value="Nucleic acid-binding proteins"/>
    <property type="match status" value="2"/>
</dbReference>
<dbReference type="GO" id="GO:0006355">
    <property type="term" value="P:regulation of DNA-templated transcription"/>
    <property type="evidence" value="ECO:0007669"/>
    <property type="project" value="TreeGrafter"/>
</dbReference>
<feature type="region of interest" description="Disordered" evidence="7">
    <location>
        <begin position="528"/>
        <end position="783"/>
    </location>
</feature>
<dbReference type="InterPro" id="IPR036315">
    <property type="entry name" value="BRCA2_hlx_sf"/>
</dbReference>
<accession>A0A1Y2F5U5</accession>
<feature type="compositionally biased region" description="Gly residues" evidence="7">
    <location>
        <begin position="752"/>
        <end position="761"/>
    </location>
</feature>
<feature type="region of interest" description="Disordered" evidence="7">
    <location>
        <begin position="432"/>
        <end position="458"/>
    </location>
</feature>
<feature type="compositionally biased region" description="Low complexity" evidence="7">
    <location>
        <begin position="1"/>
        <end position="30"/>
    </location>
</feature>
<dbReference type="PANTHER" id="PTHR11289">
    <property type="entry name" value="BREAST CANCER TYPE 2 SUSCEPTIBILITY PROTEIN BRCA2"/>
    <property type="match status" value="1"/>
</dbReference>
<feature type="compositionally biased region" description="Basic and acidic residues" evidence="7">
    <location>
        <begin position="762"/>
        <end position="783"/>
    </location>
</feature>
<evidence type="ECO:0000256" key="6">
    <source>
        <dbReference type="SAM" id="Coils"/>
    </source>
</evidence>
<evidence type="ECO:0000256" key="7">
    <source>
        <dbReference type="SAM" id="MobiDB-lite"/>
    </source>
</evidence>
<feature type="domain" description="Breast cancer type 2 susceptibility protein helical" evidence="9">
    <location>
        <begin position="850"/>
        <end position="915"/>
    </location>
</feature>
<feature type="compositionally biased region" description="Low complexity" evidence="7">
    <location>
        <begin position="606"/>
        <end position="620"/>
    </location>
</feature>
<dbReference type="PROSITE" id="PS50138">
    <property type="entry name" value="BRCA2_REPEAT"/>
    <property type="match status" value="1"/>
</dbReference>
<dbReference type="InterPro" id="IPR015252">
    <property type="entry name" value="BRCA2_hlx"/>
</dbReference>
<dbReference type="Proteomes" id="UP000193467">
    <property type="component" value="Unassembled WGS sequence"/>
</dbReference>
<keyword evidence="4" id="KW-0233">DNA recombination</keyword>
<name>A0A1Y2F5U5_9BASI</name>
<proteinExistence type="predicted"/>
<evidence type="ECO:0000259" key="9">
    <source>
        <dbReference type="Pfam" id="PF09169"/>
    </source>
</evidence>
<organism evidence="10 11">
    <name type="scientific">Leucosporidium creatinivorum</name>
    <dbReference type="NCBI Taxonomy" id="106004"/>
    <lineage>
        <taxon>Eukaryota</taxon>
        <taxon>Fungi</taxon>
        <taxon>Dikarya</taxon>
        <taxon>Basidiomycota</taxon>
        <taxon>Pucciniomycotina</taxon>
        <taxon>Microbotryomycetes</taxon>
        <taxon>Leucosporidiales</taxon>
        <taxon>Leucosporidium</taxon>
    </lineage>
</organism>
<dbReference type="Gene3D" id="2.40.50.140">
    <property type="entry name" value="Nucleic acid-binding proteins"/>
    <property type="match status" value="3"/>
</dbReference>
<dbReference type="InterPro" id="IPR015525">
    <property type="entry name" value="BRCA2"/>
</dbReference>
<feature type="domain" description="BRCA2 OB1" evidence="8">
    <location>
        <begin position="919"/>
        <end position="1043"/>
    </location>
</feature>
<dbReference type="InParanoid" id="A0A1Y2F5U5"/>
<feature type="region of interest" description="Disordered" evidence="7">
    <location>
        <begin position="279"/>
        <end position="316"/>
    </location>
</feature>
<feature type="compositionally biased region" description="Low complexity" evidence="7">
    <location>
        <begin position="534"/>
        <end position="561"/>
    </location>
</feature>
<evidence type="ECO:0000256" key="4">
    <source>
        <dbReference type="ARBA" id="ARBA00023172"/>
    </source>
</evidence>
<feature type="compositionally biased region" description="Low complexity" evidence="7">
    <location>
        <begin position="668"/>
        <end position="683"/>
    </location>
</feature>
<feature type="coiled-coil region" evidence="6">
    <location>
        <begin position="1108"/>
        <end position="1135"/>
    </location>
</feature>
<feature type="compositionally biased region" description="Acidic residues" evidence="7">
    <location>
        <begin position="240"/>
        <end position="250"/>
    </location>
</feature>
<keyword evidence="5" id="KW-0234">DNA repair</keyword>
<feature type="compositionally biased region" description="Low complexity" evidence="7">
    <location>
        <begin position="61"/>
        <end position="75"/>
    </location>
</feature>
<evidence type="ECO:0000313" key="10">
    <source>
        <dbReference type="EMBL" id="ORY79270.1"/>
    </source>
</evidence>
<evidence type="ECO:0008006" key="12">
    <source>
        <dbReference type="Google" id="ProtNLM"/>
    </source>
</evidence>
<dbReference type="EMBL" id="MCGR01000027">
    <property type="protein sequence ID" value="ORY79270.1"/>
    <property type="molecule type" value="Genomic_DNA"/>
</dbReference>
<evidence type="ECO:0000256" key="1">
    <source>
        <dbReference type="ARBA" id="ARBA00022737"/>
    </source>
</evidence>
<evidence type="ECO:0000256" key="3">
    <source>
        <dbReference type="ARBA" id="ARBA00023125"/>
    </source>
</evidence>
<evidence type="ECO:0000256" key="2">
    <source>
        <dbReference type="ARBA" id="ARBA00022763"/>
    </source>
</evidence>
<keyword evidence="3" id="KW-0238">DNA-binding</keyword>
<dbReference type="GO" id="GO:0003677">
    <property type="term" value="F:DNA binding"/>
    <property type="evidence" value="ECO:0007669"/>
    <property type="project" value="UniProtKB-KW"/>
</dbReference>
<dbReference type="PANTHER" id="PTHR11289:SF0">
    <property type="entry name" value="BREAST CANCER TYPE 2 SUSCEPTIBILITY PROTEIN"/>
    <property type="match status" value="1"/>
</dbReference>
<feature type="region of interest" description="Disordered" evidence="7">
    <location>
        <begin position="1"/>
        <end position="157"/>
    </location>
</feature>
<feature type="compositionally biased region" description="Low complexity" evidence="7">
    <location>
        <begin position="122"/>
        <end position="132"/>
    </location>
</feature>
<dbReference type="InterPro" id="IPR015187">
    <property type="entry name" value="BRCA2_OB_1"/>
</dbReference>
<dbReference type="InterPro" id="IPR012340">
    <property type="entry name" value="NA-bd_OB-fold"/>
</dbReference>
<dbReference type="OrthoDB" id="21095at2759"/>
<feature type="compositionally biased region" description="Basic and acidic residues" evidence="7">
    <location>
        <begin position="282"/>
        <end position="296"/>
    </location>
</feature>
<dbReference type="Pfam" id="PF09103">
    <property type="entry name" value="BRCA-2_OB1"/>
    <property type="match status" value="1"/>
</dbReference>